<dbReference type="AlphaFoldDB" id="A0A250XBE6"/>
<evidence type="ECO:0000259" key="7">
    <source>
        <dbReference type="Pfam" id="PF05916"/>
    </source>
</evidence>
<dbReference type="InterPro" id="IPR008591">
    <property type="entry name" value="GINS_Sld5"/>
</dbReference>
<dbReference type="Proteomes" id="UP000232323">
    <property type="component" value="Unassembled WGS sequence"/>
</dbReference>
<feature type="domain" description="GINS subunit" evidence="7">
    <location>
        <begin position="66"/>
        <end position="136"/>
    </location>
</feature>
<dbReference type="SUPFAM" id="SSF158573">
    <property type="entry name" value="GINS helical bundle-like"/>
    <property type="match status" value="1"/>
</dbReference>
<dbReference type="GO" id="GO:0000727">
    <property type="term" value="P:double-strand break repair via break-induced replication"/>
    <property type="evidence" value="ECO:0007669"/>
    <property type="project" value="TreeGrafter"/>
</dbReference>
<dbReference type="PIRSF" id="PIRSF007764">
    <property type="entry name" value="Sld5"/>
    <property type="match status" value="1"/>
</dbReference>
<dbReference type="CDD" id="cd11711">
    <property type="entry name" value="GINS_A_Sld5"/>
    <property type="match status" value="1"/>
</dbReference>
<evidence type="ECO:0000256" key="5">
    <source>
        <dbReference type="ARBA" id="ARBA00023242"/>
    </source>
</evidence>
<dbReference type="PANTHER" id="PTHR21206">
    <property type="entry name" value="SLD5 PROTEIN"/>
    <property type="match status" value="1"/>
</dbReference>
<dbReference type="EMBL" id="BEGY01000050">
    <property type="protein sequence ID" value="GAX80219.1"/>
    <property type="molecule type" value="Genomic_DNA"/>
</dbReference>
<reference evidence="9 10" key="1">
    <citation type="submission" date="2017-08" db="EMBL/GenBank/DDBJ databases">
        <title>Acidophilic green algal genome provides insights into adaptation to an acidic environment.</title>
        <authorList>
            <person name="Hirooka S."/>
            <person name="Hirose Y."/>
            <person name="Kanesaki Y."/>
            <person name="Higuchi S."/>
            <person name="Fujiwara T."/>
            <person name="Onuma R."/>
            <person name="Era A."/>
            <person name="Ohbayashi R."/>
            <person name="Uzuka A."/>
            <person name="Nozaki H."/>
            <person name="Yoshikawa H."/>
            <person name="Miyagishima S.Y."/>
        </authorList>
    </citation>
    <scope>NUCLEOTIDE SEQUENCE [LARGE SCALE GENOMIC DNA]</scope>
    <source>
        <strain evidence="9 10">NIES-2499</strain>
    </source>
</reference>
<dbReference type="InterPro" id="IPR021151">
    <property type="entry name" value="GINS_A"/>
</dbReference>
<keyword evidence="4 6" id="KW-0235">DNA replication</keyword>
<dbReference type="InterPro" id="IPR031633">
    <property type="entry name" value="SLD5_C"/>
</dbReference>
<keyword evidence="10" id="KW-1185">Reference proteome</keyword>
<evidence type="ECO:0000256" key="3">
    <source>
        <dbReference type="ARBA" id="ARBA00014804"/>
    </source>
</evidence>
<comment type="caution">
    <text evidence="9">The sequence shown here is derived from an EMBL/GenBank/DDBJ whole genome shotgun (WGS) entry which is preliminary data.</text>
</comment>
<dbReference type="GO" id="GO:0006261">
    <property type="term" value="P:DNA-templated DNA replication"/>
    <property type="evidence" value="ECO:0007669"/>
    <property type="project" value="InterPro"/>
</dbReference>
<evidence type="ECO:0000259" key="8">
    <source>
        <dbReference type="Pfam" id="PF16922"/>
    </source>
</evidence>
<evidence type="ECO:0000313" key="10">
    <source>
        <dbReference type="Proteomes" id="UP000232323"/>
    </source>
</evidence>
<dbReference type="Pfam" id="PF16922">
    <property type="entry name" value="SLD5_C"/>
    <property type="match status" value="1"/>
</dbReference>
<dbReference type="Pfam" id="PF05916">
    <property type="entry name" value="Sld5"/>
    <property type="match status" value="1"/>
</dbReference>
<comment type="function">
    <text evidence="6">The GINS complex plays an essential role in the initiation of DNA replication.</text>
</comment>
<organism evidence="9 10">
    <name type="scientific">Chlamydomonas eustigma</name>
    <dbReference type="NCBI Taxonomy" id="1157962"/>
    <lineage>
        <taxon>Eukaryota</taxon>
        <taxon>Viridiplantae</taxon>
        <taxon>Chlorophyta</taxon>
        <taxon>core chlorophytes</taxon>
        <taxon>Chlorophyceae</taxon>
        <taxon>CS clade</taxon>
        <taxon>Chlamydomonadales</taxon>
        <taxon>Chlamydomonadaceae</taxon>
        <taxon>Chlamydomonas</taxon>
    </lineage>
</organism>
<comment type="subcellular location">
    <subcellularLocation>
        <location evidence="1 6">Nucleus</location>
    </subcellularLocation>
</comment>
<evidence type="ECO:0000256" key="2">
    <source>
        <dbReference type="ARBA" id="ARBA00008187"/>
    </source>
</evidence>
<evidence type="ECO:0000313" key="9">
    <source>
        <dbReference type="EMBL" id="GAX80219.1"/>
    </source>
</evidence>
<evidence type="ECO:0000256" key="6">
    <source>
        <dbReference type="PIRNR" id="PIRNR007764"/>
    </source>
</evidence>
<dbReference type="OrthoDB" id="338231at2759"/>
<dbReference type="SUPFAM" id="SSF160059">
    <property type="entry name" value="PriA/YqbF domain"/>
    <property type="match status" value="1"/>
</dbReference>
<feature type="domain" description="DNA replication complex GINS protein SLD5 C-terminal" evidence="8">
    <location>
        <begin position="174"/>
        <end position="226"/>
    </location>
</feature>
<proteinExistence type="inferred from homology"/>
<name>A0A250XBE6_9CHLO</name>
<dbReference type="CDD" id="cd21692">
    <property type="entry name" value="GINS_B_Sld5"/>
    <property type="match status" value="1"/>
</dbReference>
<evidence type="ECO:0000256" key="1">
    <source>
        <dbReference type="ARBA" id="ARBA00004123"/>
    </source>
</evidence>
<sequence>MERFTASFSGTPLTDFLDDSSPSTSSNIVEKLIRAVFNEKNAPEILPYQADMVKDLQEKVEKQEDLLAEDLDREPAQELRKIVFSLELKRIRYLLRLYFRTRLRKLEATAAHVLGDEEMMERLSPLEQLYTQDFFVLAGTHLKGACLDRLPLDFQSVVKTHEGLADGNDMVLVPPLDAHVFCSVREDVGSIPLEEDNVLDMKANELFIIRYSLVSKLVMSGQAVLV</sequence>
<dbReference type="Gene3D" id="1.20.58.1030">
    <property type="match status" value="1"/>
</dbReference>
<dbReference type="PANTHER" id="PTHR21206:SF0">
    <property type="entry name" value="DNA REPLICATION COMPLEX GINS PROTEIN SLD5"/>
    <property type="match status" value="1"/>
</dbReference>
<keyword evidence="5 6" id="KW-0539">Nucleus</keyword>
<gene>
    <name evidence="9" type="ORF">CEUSTIGMA_g7657.t1</name>
</gene>
<accession>A0A250XBE6</accession>
<dbReference type="GO" id="GO:0000811">
    <property type="term" value="C:GINS complex"/>
    <property type="evidence" value="ECO:0007669"/>
    <property type="project" value="UniProtKB-UniRule"/>
</dbReference>
<comment type="similarity">
    <text evidence="2 6">Belongs to the GINS4/SLD5 family.</text>
</comment>
<dbReference type="InterPro" id="IPR036224">
    <property type="entry name" value="GINS_bundle-like_dom_sf"/>
</dbReference>
<dbReference type="InterPro" id="IPR038749">
    <property type="entry name" value="Sld5_GINS_A"/>
</dbReference>
<evidence type="ECO:0000256" key="4">
    <source>
        <dbReference type="ARBA" id="ARBA00022705"/>
    </source>
</evidence>
<dbReference type="STRING" id="1157962.A0A250XBE6"/>
<protein>
    <recommendedName>
        <fullName evidence="3 6">DNA replication complex GINS protein SLD5</fullName>
    </recommendedName>
</protein>